<comment type="caution">
    <text evidence="1">The sequence shown here is derived from an EMBL/GenBank/DDBJ whole genome shotgun (WGS) entry which is preliminary data.</text>
</comment>
<proteinExistence type="predicted"/>
<dbReference type="Proteomes" id="UP000475862">
    <property type="component" value="Unassembled WGS sequence"/>
</dbReference>
<reference evidence="1 2" key="1">
    <citation type="submission" date="2019-08" db="EMBL/GenBank/DDBJ databases">
        <title>The genome of the soybean aphid Biotype 1, its phylome, world population structure and adaptation to the North American continent.</title>
        <authorList>
            <person name="Giordano R."/>
            <person name="Donthu R.K."/>
            <person name="Hernandez A.G."/>
            <person name="Wright C.L."/>
            <person name="Zimin A.V."/>
        </authorList>
    </citation>
    <scope>NUCLEOTIDE SEQUENCE [LARGE SCALE GENOMIC DNA]</scope>
    <source>
        <tissue evidence="1">Whole aphids</tissue>
    </source>
</reference>
<evidence type="ECO:0000313" key="2">
    <source>
        <dbReference type="Proteomes" id="UP000475862"/>
    </source>
</evidence>
<sequence length="256" mass="30451">MYQATREHTNRHFHPRVTLLSLGTIEQCLAPALVSHYTFAYEYAFLIYVHFCLKMSANIEMSYENVQTFYDSLVGRYIMARWHIFSCNCQILVSIIIVKYPCYYMLSGKPHLTADNKRERRCYLNYHIELAVKLHRCIKKKSGQVSNALLYSRSLLFSHFFENCWKIFTFNLCNTARMFTLPLKTTPEWDSFFIFRSRITKGLFQSIQIKLRTNLALKKNSPTIFNVLDKIKSMVEKNRFLYVLKMIDLRYLHPVK</sequence>
<dbReference type="EMBL" id="VYZN01000001">
    <property type="protein sequence ID" value="KAE9544493.1"/>
    <property type="molecule type" value="Genomic_DNA"/>
</dbReference>
<evidence type="ECO:0000313" key="1">
    <source>
        <dbReference type="EMBL" id="KAE9544493.1"/>
    </source>
</evidence>
<keyword evidence="2" id="KW-1185">Reference proteome</keyword>
<gene>
    <name evidence="1" type="ORF">AGLY_000034</name>
</gene>
<accession>A0A6G0U6C6</accession>
<name>A0A6G0U6C6_APHGL</name>
<protein>
    <submittedName>
        <fullName evidence="1">Uncharacterized protein</fullName>
    </submittedName>
</protein>
<dbReference type="AlphaFoldDB" id="A0A6G0U6C6"/>
<organism evidence="1 2">
    <name type="scientific">Aphis glycines</name>
    <name type="common">Soybean aphid</name>
    <dbReference type="NCBI Taxonomy" id="307491"/>
    <lineage>
        <taxon>Eukaryota</taxon>
        <taxon>Metazoa</taxon>
        <taxon>Ecdysozoa</taxon>
        <taxon>Arthropoda</taxon>
        <taxon>Hexapoda</taxon>
        <taxon>Insecta</taxon>
        <taxon>Pterygota</taxon>
        <taxon>Neoptera</taxon>
        <taxon>Paraneoptera</taxon>
        <taxon>Hemiptera</taxon>
        <taxon>Sternorrhyncha</taxon>
        <taxon>Aphidomorpha</taxon>
        <taxon>Aphidoidea</taxon>
        <taxon>Aphididae</taxon>
        <taxon>Aphidini</taxon>
        <taxon>Aphis</taxon>
        <taxon>Aphis</taxon>
    </lineage>
</organism>